<protein>
    <submittedName>
        <fullName evidence="2">Uncharacterized protein</fullName>
    </submittedName>
</protein>
<feature type="transmembrane region" description="Helical" evidence="1">
    <location>
        <begin position="90"/>
        <end position="121"/>
    </location>
</feature>
<organism evidence="2">
    <name type="scientific">Opuntia streptacantha</name>
    <name type="common">Prickly pear cactus</name>
    <name type="synonym">Opuntia cardona</name>
    <dbReference type="NCBI Taxonomy" id="393608"/>
    <lineage>
        <taxon>Eukaryota</taxon>
        <taxon>Viridiplantae</taxon>
        <taxon>Streptophyta</taxon>
        <taxon>Embryophyta</taxon>
        <taxon>Tracheophyta</taxon>
        <taxon>Spermatophyta</taxon>
        <taxon>Magnoliopsida</taxon>
        <taxon>eudicotyledons</taxon>
        <taxon>Gunneridae</taxon>
        <taxon>Pentapetalae</taxon>
        <taxon>Caryophyllales</taxon>
        <taxon>Cactineae</taxon>
        <taxon>Cactaceae</taxon>
        <taxon>Opuntioideae</taxon>
        <taxon>Opuntia</taxon>
    </lineage>
</organism>
<evidence type="ECO:0000313" key="2">
    <source>
        <dbReference type="EMBL" id="MBA4630038.1"/>
    </source>
</evidence>
<dbReference type="AlphaFoldDB" id="A0A7C8YYM8"/>
<keyword evidence="1" id="KW-0472">Membrane</keyword>
<proteinExistence type="predicted"/>
<reference evidence="2" key="2">
    <citation type="submission" date="2020-07" db="EMBL/GenBank/DDBJ databases">
        <authorList>
            <person name="Vera ALvarez R."/>
            <person name="Arias-Moreno D.M."/>
            <person name="Jimenez-Jacinto V."/>
            <person name="Jimenez-Bremont J.F."/>
            <person name="Swaminathan K."/>
            <person name="Moose S.P."/>
            <person name="Guerrero-Gonzalez M.L."/>
            <person name="Marino-Ramirez L."/>
            <person name="Landsman D."/>
            <person name="Rodriguez-Kessler M."/>
            <person name="Delgado-Sanchez P."/>
        </authorList>
    </citation>
    <scope>NUCLEOTIDE SEQUENCE</scope>
    <source>
        <tissue evidence="2">Cladode</tissue>
    </source>
</reference>
<name>A0A7C8YYM8_OPUST</name>
<feature type="transmembrane region" description="Helical" evidence="1">
    <location>
        <begin position="6"/>
        <end position="30"/>
    </location>
</feature>
<keyword evidence="1" id="KW-0812">Transmembrane</keyword>
<accession>A0A7C8YYM8</accession>
<dbReference type="EMBL" id="GISG01071753">
    <property type="protein sequence ID" value="MBA4630038.1"/>
    <property type="molecule type" value="Transcribed_RNA"/>
</dbReference>
<evidence type="ECO:0000256" key="1">
    <source>
        <dbReference type="SAM" id="Phobius"/>
    </source>
</evidence>
<sequence>MFFFFFFFFFCLLLVWLFFFFVFFFSFFGFHEFICNGCVIPSRKCAKLRKNNHLSILWSSPCGMLPPGYMSSMCTKNQNHNQSPKTQINYHFYIIAYTYLLQMLTVLLLMMIILLMISLCLEYIWS</sequence>
<reference evidence="2" key="1">
    <citation type="journal article" date="2013" name="J. Plant Res.">
        <title>Effect of fungi and light on seed germination of three Opuntia species from semiarid lands of central Mexico.</title>
        <authorList>
            <person name="Delgado-Sanchez P."/>
            <person name="Jimenez-Bremont J.F."/>
            <person name="Guerrero-Gonzalez Mde L."/>
            <person name="Flores J."/>
        </authorList>
    </citation>
    <scope>NUCLEOTIDE SEQUENCE</scope>
    <source>
        <tissue evidence="2">Cladode</tissue>
    </source>
</reference>
<keyword evidence="1" id="KW-1133">Transmembrane helix</keyword>